<keyword evidence="1" id="KW-0812">Transmembrane</keyword>
<dbReference type="RefSeq" id="WP_354495513.1">
    <property type="nucleotide sequence ID" value="NZ_JBEPLV010000001.1"/>
</dbReference>
<accession>A0ABV2EZD8</accession>
<reference evidence="2 3" key="1">
    <citation type="submission" date="2024-06" db="EMBL/GenBank/DDBJ databases">
        <title>Genomic Encyclopedia of Type Strains, Phase IV (KMG-IV): sequencing the most valuable type-strain genomes for metagenomic binning, comparative biology and taxonomic classification.</title>
        <authorList>
            <person name="Goeker M."/>
        </authorList>
    </citation>
    <scope>NUCLEOTIDE SEQUENCE [LARGE SCALE GENOMIC DNA]</scope>
    <source>
        <strain evidence="2 3">DSM 17253</strain>
    </source>
</reference>
<feature type="transmembrane region" description="Helical" evidence="1">
    <location>
        <begin position="77"/>
        <end position="97"/>
    </location>
</feature>
<protein>
    <submittedName>
        <fullName evidence="2">Uncharacterized protein</fullName>
    </submittedName>
</protein>
<organism evidence="2 3">
    <name type="scientific">Paenibacillus favisporus</name>
    <dbReference type="NCBI Taxonomy" id="221028"/>
    <lineage>
        <taxon>Bacteria</taxon>
        <taxon>Bacillati</taxon>
        <taxon>Bacillota</taxon>
        <taxon>Bacilli</taxon>
        <taxon>Bacillales</taxon>
        <taxon>Paenibacillaceae</taxon>
        <taxon>Paenibacillus</taxon>
    </lineage>
</organism>
<dbReference type="Proteomes" id="UP001549098">
    <property type="component" value="Unassembled WGS sequence"/>
</dbReference>
<proteinExistence type="predicted"/>
<evidence type="ECO:0000256" key="1">
    <source>
        <dbReference type="SAM" id="Phobius"/>
    </source>
</evidence>
<keyword evidence="3" id="KW-1185">Reference proteome</keyword>
<keyword evidence="1" id="KW-1133">Transmembrane helix</keyword>
<sequence length="100" mass="11385">MTEVGRETNSFYRMFQLTETGFEFISILLIVTIIVGFIVAVLFFRHNLTGKKIMIIGGELILLGLVFNLIVDFKFRFPSLSFIVILLGTITCFIGLCRKD</sequence>
<comment type="caution">
    <text evidence="2">The sequence shown here is derived from an EMBL/GenBank/DDBJ whole genome shotgun (WGS) entry which is preliminary data.</text>
</comment>
<evidence type="ECO:0000313" key="2">
    <source>
        <dbReference type="EMBL" id="MET3544883.1"/>
    </source>
</evidence>
<keyword evidence="1" id="KW-0472">Membrane</keyword>
<feature type="transmembrane region" description="Helical" evidence="1">
    <location>
        <begin position="24"/>
        <end position="44"/>
    </location>
</feature>
<dbReference type="EMBL" id="JBEPLV010000001">
    <property type="protein sequence ID" value="MET3544883.1"/>
    <property type="molecule type" value="Genomic_DNA"/>
</dbReference>
<name>A0ABV2EZD8_9BACL</name>
<gene>
    <name evidence="2" type="ORF">ABID47_001477</name>
</gene>
<feature type="transmembrane region" description="Helical" evidence="1">
    <location>
        <begin position="53"/>
        <end position="71"/>
    </location>
</feature>
<evidence type="ECO:0000313" key="3">
    <source>
        <dbReference type="Proteomes" id="UP001549098"/>
    </source>
</evidence>